<evidence type="ECO:0000259" key="1">
    <source>
        <dbReference type="Pfam" id="PF13614"/>
    </source>
</evidence>
<dbReference type="InterPro" id="IPR050678">
    <property type="entry name" value="DNA_Partitioning_ATPase"/>
</dbReference>
<evidence type="ECO:0000313" key="3">
    <source>
        <dbReference type="Proteomes" id="UP000886939"/>
    </source>
</evidence>
<protein>
    <submittedName>
        <fullName evidence="2">ATPase</fullName>
    </submittedName>
</protein>
<dbReference type="RefSeq" id="WP_182934362.1">
    <property type="nucleotide sequence ID" value="NZ_AP024136.1"/>
</dbReference>
<dbReference type="InterPro" id="IPR025669">
    <property type="entry name" value="AAA_dom"/>
</dbReference>
<feature type="domain" description="AAA" evidence="1">
    <location>
        <begin position="31"/>
        <end position="219"/>
    </location>
</feature>
<dbReference type="PANTHER" id="PTHR13696">
    <property type="entry name" value="P-LOOP CONTAINING NUCLEOSIDE TRIPHOSPHATE HYDROLASE"/>
    <property type="match status" value="1"/>
</dbReference>
<dbReference type="Proteomes" id="UP000886939">
    <property type="component" value="Unassembled WGS sequence"/>
</dbReference>
<sequence length="345" mass="38256">MTSVAKLIDRQDDIANGVAAPLGLPKFDTYAICNLRGGIGKTSLAFNLSYYTDDLLVLDTCPQGNLSYFFDNNFLSSNSLSVNDLLMPYFVPGLGFATRVAKKISATNNFFASKNSYFIPSSSDLYILPTQIANALAQARLIAGPNQVSIIDNMLFSLKKEISREWGETETSKCLIDTSPFFSGATHLSWHAADALIVPVRTDQQSINSLELLLDTLSNPASEFRRVMPSNQHTPKIQMVVLTHCGWSTVPGAKNKPNNQTKVYLEKVRDIVSRNITHFTTQDPDNHILLLDDFLGCGRMSSARSKPIELLNPGESMTINRVKATVNPSVMKIRQELKFISQNIW</sequence>
<dbReference type="Gene3D" id="3.40.50.300">
    <property type="entry name" value="P-loop containing nucleotide triphosphate hydrolases"/>
    <property type="match status" value="1"/>
</dbReference>
<dbReference type="InterPro" id="IPR027417">
    <property type="entry name" value="P-loop_NTPase"/>
</dbReference>
<dbReference type="Pfam" id="PF13614">
    <property type="entry name" value="AAA_31"/>
    <property type="match status" value="1"/>
</dbReference>
<dbReference type="SUPFAM" id="SSF52540">
    <property type="entry name" value="P-loop containing nucleoside triphosphate hydrolases"/>
    <property type="match status" value="1"/>
</dbReference>
<name>A0AAV4YR58_AERCA</name>
<gene>
    <name evidence="2" type="ORF">KAM343_39910</name>
</gene>
<comment type="caution">
    <text evidence="2">The sequence shown here is derived from an EMBL/GenBank/DDBJ whole genome shotgun (WGS) entry which is preliminary data.</text>
</comment>
<proteinExistence type="predicted"/>
<evidence type="ECO:0000313" key="2">
    <source>
        <dbReference type="EMBL" id="GJA43195.1"/>
    </source>
</evidence>
<dbReference type="PANTHER" id="PTHR13696:SF99">
    <property type="entry name" value="COBYRINIC ACID AC-DIAMIDE SYNTHASE"/>
    <property type="match status" value="1"/>
</dbReference>
<dbReference type="AlphaFoldDB" id="A0AAV4YR58"/>
<accession>A0AAV4YR58</accession>
<dbReference type="EMBL" id="BPNI01000137">
    <property type="protein sequence ID" value="GJA43195.1"/>
    <property type="molecule type" value="Genomic_DNA"/>
</dbReference>
<organism evidence="2 3">
    <name type="scientific">Aeromonas caviae</name>
    <name type="common">Aeromonas punctata</name>
    <dbReference type="NCBI Taxonomy" id="648"/>
    <lineage>
        <taxon>Bacteria</taxon>
        <taxon>Pseudomonadati</taxon>
        <taxon>Pseudomonadota</taxon>
        <taxon>Gammaproteobacteria</taxon>
        <taxon>Aeromonadales</taxon>
        <taxon>Aeromonadaceae</taxon>
        <taxon>Aeromonas</taxon>
    </lineage>
</organism>
<dbReference type="CDD" id="cd02042">
    <property type="entry name" value="ParAB_family"/>
    <property type="match status" value="1"/>
</dbReference>
<reference evidence="2" key="1">
    <citation type="submission" date="2021-07" db="EMBL/GenBank/DDBJ databases">
        <title>Draft genome sequence of carbapenem-resistant Aeromonas spp. in Japan.</title>
        <authorList>
            <person name="Maehana S."/>
            <person name="Suzuki M."/>
            <person name="Kitasato H."/>
        </authorList>
    </citation>
    <scope>NUCLEOTIDE SEQUENCE</scope>
    <source>
        <strain evidence="2">KAM343</strain>
    </source>
</reference>